<evidence type="ECO:0000313" key="2">
    <source>
        <dbReference type="EMBL" id="MFD1363563.1"/>
    </source>
</evidence>
<dbReference type="EMBL" id="JBHTNH010000059">
    <property type="protein sequence ID" value="MFD1363563.1"/>
    <property type="molecule type" value="Genomic_DNA"/>
</dbReference>
<dbReference type="PANTHER" id="PTHR37817">
    <property type="entry name" value="N-ACETYLTRANSFERASE EIS"/>
    <property type="match status" value="1"/>
</dbReference>
<dbReference type="InterPro" id="IPR000182">
    <property type="entry name" value="GNAT_dom"/>
</dbReference>
<protein>
    <submittedName>
        <fullName evidence="2">Enhanced intracellular survival protein Eis</fullName>
        <ecNumber evidence="2">2.3.1.-</ecNumber>
    </submittedName>
</protein>
<gene>
    <name evidence="2" type="primary">eis</name>
    <name evidence="2" type="ORF">ACFQ4A_18315</name>
</gene>
<dbReference type="Pfam" id="PF13530">
    <property type="entry name" value="SCP2_2"/>
    <property type="match status" value="1"/>
</dbReference>
<dbReference type="PANTHER" id="PTHR37817:SF1">
    <property type="entry name" value="N-ACETYLTRANSFERASE EIS"/>
    <property type="match status" value="1"/>
</dbReference>
<dbReference type="Gene3D" id="3.30.1050.10">
    <property type="entry name" value="SCP2 sterol-binding domain"/>
    <property type="match status" value="1"/>
</dbReference>
<feature type="domain" description="N-acetyltransferase" evidence="1">
    <location>
        <begin position="2"/>
        <end position="145"/>
    </location>
</feature>
<accession>A0ABW3ZZG5</accession>
<dbReference type="InterPro" id="IPR016181">
    <property type="entry name" value="Acyl_CoA_acyltransferase"/>
</dbReference>
<keyword evidence="2" id="KW-0808">Transferase</keyword>
<dbReference type="SUPFAM" id="SSF55729">
    <property type="entry name" value="Acyl-CoA N-acyltransferases (Nat)"/>
    <property type="match status" value="1"/>
</dbReference>
<organism evidence="2 3">
    <name type="scientific">Lentibacillus salinarum</name>
    <dbReference type="NCBI Taxonomy" id="446820"/>
    <lineage>
        <taxon>Bacteria</taxon>
        <taxon>Bacillati</taxon>
        <taxon>Bacillota</taxon>
        <taxon>Bacilli</taxon>
        <taxon>Bacillales</taxon>
        <taxon>Bacillaceae</taxon>
        <taxon>Lentibacillus</taxon>
    </lineage>
</organism>
<evidence type="ECO:0000313" key="3">
    <source>
        <dbReference type="Proteomes" id="UP001597178"/>
    </source>
</evidence>
<dbReference type="Gene3D" id="3.40.630.30">
    <property type="match status" value="2"/>
</dbReference>
<sequence length="391" mass="44941">MADIRRLDVETDADDIFALSQFAFQYELSGDALSKKQVEAKRHIIWGLMDDDRLAAKLHLIPLACYINGKTFDMGGISSVATWPEYRRQGAVKQLLYYALKHMRTNGQTLSFLHPFSFAFYRKYGWEHTFSQKTYTMPIDRLKREWGAKGYVRRMNDDIPALDSIYTAYAKQFNGTLVRDDKWWTQRVLQGKWHQAAAYSTYGQAEGYLLYNVKNGRLTVHELVYNTPNAHKLLLHFIANHDSMVDTVEMAVPENDHLPLLVDEPRFEQTIKPYFMARIVDVQAFLKQYPFLPGSAESVTLHIADPFLPENNGTYQLSHIGPDTNVTHLRTDIHGQAGSIHCGVQQLTSMVTGFSRPLELYNAGLIHGDKYSVEQLENVIPQQQTYFPDFF</sequence>
<dbReference type="Proteomes" id="UP001597178">
    <property type="component" value="Unassembled WGS sequence"/>
</dbReference>
<dbReference type="Pfam" id="PF13527">
    <property type="entry name" value="Acetyltransf_9"/>
    <property type="match status" value="1"/>
</dbReference>
<dbReference type="GO" id="GO:0016746">
    <property type="term" value="F:acyltransferase activity"/>
    <property type="evidence" value="ECO:0007669"/>
    <property type="project" value="UniProtKB-KW"/>
</dbReference>
<name>A0ABW3ZZG5_9BACI</name>
<dbReference type="EC" id="2.3.1.-" evidence="2"/>
<dbReference type="Pfam" id="PF17668">
    <property type="entry name" value="Acetyltransf_17"/>
    <property type="match status" value="1"/>
</dbReference>
<dbReference type="InterPro" id="IPR041380">
    <property type="entry name" value="Acetyltransf_17"/>
</dbReference>
<dbReference type="RefSeq" id="WP_382402806.1">
    <property type="nucleotide sequence ID" value="NZ_JBHTNH010000059.1"/>
</dbReference>
<dbReference type="InterPro" id="IPR051554">
    <property type="entry name" value="Acetyltransferase_Eis"/>
</dbReference>
<dbReference type="CDD" id="cd04301">
    <property type="entry name" value="NAT_SF"/>
    <property type="match status" value="1"/>
</dbReference>
<reference evidence="3" key="1">
    <citation type="journal article" date="2019" name="Int. J. Syst. Evol. Microbiol.">
        <title>The Global Catalogue of Microorganisms (GCM) 10K type strain sequencing project: providing services to taxonomists for standard genome sequencing and annotation.</title>
        <authorList>
            <consortium name="The Broad Institute Genomics Platform"/>
            <consortium name="The Broad Institute Genome Sequencing Center for Infectious Disease"/>
            <person name="Wu L."/>
            <person name="Ma J."/>
        </authorList>
    </citation>
    <scope>NUCLEOTIDE SEQUENCE [LARGE SCALE GENOMIC DNA]</scope>
    <source>
        <strain evidence="3">CCUG 54822</strain>
    </source>
</reference>
<keyword evidence="2" id="KW-0012">Acyltransferase</keyword>
<dbReference type="InterPro" id="IPR025559">
    <property type="entry name" value="Eis_dom"/>
</dbReference>
<dbReference type="SUPFAM" id="SSF55718">
    <property type="entry name" value="SCP-like"/>
    <property type="match status" value="1"/>
</dbReference>
<evidence type="ECO:0000259" key="1">
    <source>
        <dbReference type="PROSITE" id="PS51186"/>
    </source>
</evidence>
<dbReference type="InterPro" id="IPR036527">
    <property type="entry name" value="SCP2_sterol-bd_dom_sf"/>
</dbReference>
<keyword evidence="3" id="KW-1185">Reference proteome</keyword>
<proteinExistence type="predicted"/>
<comment type="caution">
    <text evidence="2">The sequence shown here is derived from an EMBL/GenBank/DDBJ whole genome shotgun (WGS) entry which is preliminary data.</text>
</comment>
<dbReference type="PROSITE" id="PS51186">
    <property type="entry name" value="GNAT"/>
    <property type="match status" value="1"/>
</dbReference>